<dbReference type="CDD" id="cd05403">
    <property type="entry name" value="NT_KNTase_like"/>
    <property type="match status" value="1"/>
</dbReference>
<keyword evidence="3" id="KW-1185">Reference proteome</keyword>
<organism evidence="2 3">
    <name type="scientific">Curtobacterium herbarum</name>
    <dbReference type="NCBI Taxonomy" id="150122"/>
    <lineage>
        <taxon>Bacteria</taxon>
        <taxon>Bacillati</taxon>
        <taxon>Actinomycetota</taxon>
        <taxon>Actinomycetes</taxon>
        <taxon>Micrococcales</taxon>
        <taxon>Microbacteriaceae</taxon>
        <taxon>Curtobacterium</taxon>
    </lineage>
</organism>
<evidence type="ECO:0000313" key="3">
    <source>
        <dbReference type="Proteomes" id="UP001501742"/>
    </source>
</evidence>
<dbReference type="Gene3D" id="3.30.460.10">
    <property type="entry name" value="Beta Polymerase, domain 2"/>
    <property type="match status" value="1"/>
</dbReference>
<gene>
    <name evidence="2" type="ORF">GCM10009627_23420</name>
</gene>
<name>A0ABN1ZF18_9MICO</name>
<dbReference type="Proteomes" id="UP001501742">
    <property type="component" value="Unassembled WGS sequence"/>
</dbReference>
<evidence type="ECO:0000313" key="2">
    <source>
        <dbReference type="EMBL" id="GAA1493996.1"/>
    </source>
</evidence>
<evidence type="ECO:0000259" key="1">
    <source>
        <dbReference type="Pfam" id="PF01909"/>
    </source>
</evidence>
<protein>
    <recommendedName>
        <fullName evidence="1">Polymerase nucleotidyl transferase domain-containing protein</fullName>
    </recommendedName>
</protein>
<dbReference type="EMBL" id="BAAAJX010000011">
    <property type="protein sequence ID" value="GAA1493996.1"/>
    <property type="molecule type" value="Genomic_DNA"/>
</dbReference>
<dbReference type="SUPFAM" id="SSF81301">
    <property type="entry name" value="Nucleotidyltransferase"/>
    <property type="match status" value="1"/>
</dbReference>
<proteinExistence type="predicted"/>
<reference evidence="2 3" key="1">
    <citation type="journal article" date="2019" name="Int. J. Syst. Evol. Microbiol.">
        <title>The Global Catalogue of Microorganisms (GCM) 10K type strain sequencing project: providing services to taxonomists for standard genome sequencing and annotation.</title>
        <authorList>
            <consortium name="The Broad Institute Genomics Platform"/>
            <consortium name="The Broad Institute Genome Sequencing Center for Infectious Disease"/>
            <person name="Wu L."/>
            <person name="Ma J."/>
        </authorList>
    </citation>
    <scope>NUCLEOTIDE SEQUENCE [LARGE SCALE GENOMIC DNA]</scope>
    <source>
        <strain evidence="2 3">JCM 12140</strain>
    </source>
</reference>
<feature type="domain" description="Polymerase nucleotidyl transferase" evidence="1">
    <location>
        <begin position="70"/>
        <end position="111"/>
    </location>
</feature>
<dbReference type="InterPro" id="IPR043519">
    <property type="entry name" value="NT_sf"/>
</dbReference>
<dbReference type="Pfam" id="PF01909">
    <property type="entry name" value="NTP_transf_2"/>
    <property type="match status" value="1"/>
</dbReference>
<comment type="caution">
    <text evidence="2">The sequence shown here is derived from an EMBL/GenBank/DDBJ whole genome shotgun (WGS) entry which is preliminary data.</text>
</comment>
<sequence length="169" mass="18466">MTGRQVARVAGAAQHTGIKRALDKLEHSGLVHVERGLQHSAYQVNREHLLWPAVELVLGARAELERRIHDFVATAEVDVLSVSIFGSLARGTATDESDVDLLVVFAAETDVDVVVRLGDLVQRWTGNACQVFDVTRADLERFAAEGDPLVGSWRADAHTVYGSDIRTLV</sequence>
<accession>A0ABN1ZF18</accession>
<dbReference type="InterPro" id="IPR002934">
    <property type="entry name" value="Polymerase_NTP_transf_dom"/>
</dbReference>